<proteinExistence type="predicted"/>
<accession>A0A6A7AHX2</accession>
<evidence type="ECO:0008006" key="3">
    <source>
        <dbReference type="Google" id="ProtNLM"/>
    </source>
</evidence>
<dbReference type="EMBL" id="MU006217">
    <property type="protein sequence ID" value="KAF2832693.1"/>
    <property type="molecule type" value="Genomic_DNA"/>
</dbReference>
<evidence type="ECO:0000313" key="1">
    <source>
        <dbReference type="EMBL" id="KAF2832693.1"/>
    </source>
</evidence>
<reference evidence="1" key="1">
    <citation type="journal article" date="2020" name="Stud. Mycol.">
        <title>101 Dothideomycetes genomes: a test case for predicting lifestyles and emergence of pathogens.</title>
        <authorList>
            <person name="Haridas S."/>
            <person name="Albert R."/>
            <person name="Binder M."/>
            <person name="Bloem J."/>
            <person name="Labutti K."/>
            <person name="Salamov A."/>
            <person name="Andreopoulos B."/>
            <person name="Baker S."/>
            <person name="Barry K."/>
            <person name="Bills G."/>
            <person name="Bluhm B."/>
            <person name="Cannon C."/>
            <person name="Castanera R."/>
            <person name="Culley D."/>
            <person name="Daum C."/>
            <person name="Ezra D."/>
            <person name="Gonzalez J."/>
            <person name="Henrissat B."/>
            <person name="Kuo A."/>
            <person name="Liang C."/>
            <person name="Lipzen A."/>
            <person name="Lutzoni F."/>
            <person name="Magnuson J."/>
            <person name="Mondo S."/>
            <person name="Nolan M."/>
            <person name="Ohm R."/>
            <person name="Pangilinan J."/>
            <person name="Park H.-J."/>
            <person name="Ramirez L."/>
            <person name="Alfaro M."/>
            <person name="Sun H."/>
            <person name="Tritt A."/>
            <person name="Yoshinaga Y."/>
            <person name="Zwiers L.-H."/>
            <person name="Turgeon B."/>
            <person name="Goodwin S."/>
            <person name="Spatafora J."/>
            <person name="Crous P."/>
            <person name="Grigoriev I."/>
        </authorList>
    </citation>
    <scope>NUCLEOTIDE SEQUENCE</scope>
    <source>
        <strain evidence="1">CBS 113818</strain>
    </source>
</reference>
<dbReference type="Proteomes" id="UP000799424">
    <property type="component" value="Unassembled WGS sequence"/>
</dbReference>
<name>A0A6A7AHX2_9PLEO</name>
<keyword evidence="2" id="KW-1185">Reference proteome</keyword>
<sequence>MPPNTLKRKPRGRDFIAQKRRRYDVAFYGHPGPTTKFLNLPNARISYENVIGRHNSVPELNHIDYDDNDDCIITEVRSVKKPPAAPFPFLYLPPELRNYIHGIVELETTSRTLKMTCKPGRSSRPLANTYISLMYVNRQIRAEFRPIYLREQRAEIAIDQFVRYMQDFIDPHGLTKEYTHITLDTQDYTADYSLDLLALGKLAVDRRIDYFNVDPLQDKRNPVTLLNCLTVRARDWYPALQGKYIESMRLDYRANPAHPPSRHRICINFNNTGRERYSFPTRESSVKFRSDMVWSIVQSMAFDQLDERWAPVVRGEFDDGLSVFWKCDALDLWSRAVYDEPDLDVWHDGGGGCFSEACMDSRGKVWSGWMRR</sequence>
<dbReference type="AlphaFoldDB" id="A0A6A7AHX2"/>
<evidence type="ECO:0000313" key="2">
    <source>
        <dbReference type="Proteomes" id="UP000799424"/>
    </source>
</evidence>
<gene>
    <name evidence="1" type="ORF">CC86DRAFT_377817</name>
</gene>
<organism evidence="1 2">
    <name type="scientific">Ophiobolus disseminans</name>
    <dbReference type="NCBI Taxonomy" id="1469910"/>
    <lineage>
        <taxon>Eukaryota</taxon>
        <taxon>Fungi</taxon>
        <taxon>Dikarya</taxon>
        <taxon>Ascomycota</taxon>
        <taxon>Pezizomycotina</taxon>
        <taxon>Dothideomycetes</taxon>
        <taxon>Pleosporomycetidae</taxon>
        <taxon>Pleosporales</taxon>
        <taxon>Pleosporineae</taxon>
        <taxon>Phaeosphaeriaceae</taxon>
        <taxon>Ophiobolus</taxon>
    </lineage>
</organism>
<protein>
    <recommendedName>
        <fullName evidence="3">F-box domain-containing protein</fullName>
    </recommendedName>
</protein>